<proteinExistence type="predicted"/>
<dbReference type="InterPro" id="IPR003741">
    <property type="entry name" value="LUD_dom"/>
</dbReference>
<dbReference type="RefSeq" id="WP_118333676.1">
    <property type="nucleotide sequence ID" value="NZ_AP025567.1"/>
</dbReference>
<gene>
    <name evidence="2" type="ORF">DW099_03120</name>
</gene>
<dbReference type="EMBL" id="QRMS01000001">
    <property type="protein sequence ID" value="RHJ89578.1"/>
    <property type="molecule type" value="Genomic_DNA"/>
</dbReference>
<evidence type="ECO:0000313" key="2">
    <source>
        <dbReference type="EMBL" id="RHJ89578.1"/>
    </source>
</evidence>
<reference evidence="2 3" key="1">
    <citation type="submission" date="2018-08" db="EMBL/GenBank/DDBJ databases">
        <title>A genome reference for cultivated species of the human gut microbiota.</title>
        <authorList>
            <person name="Zou Y."/>
            <person name="Xue W."/>
            <person name="Luo G."/>
        </authorList>
    </citation>
    <scope>NUCLEOTIDE SEQUENCE [LARGE SCALE GENOMIC DNA]</scope>
    <source>
        <strain evidence="2 3">AM07-24</strain>
    </source>
</reference>
<keyword evidence="3" id="KW-1185">Reference proteome</keyword>
<name>A0A415E797_9FIRM</name>
<dbReference type="Proteomes" id="UP000284841">
    <property type="component" value="Unassembled WGS sequence"/>
</dbReference>
<evidence type="ECO:0000259" key="1">
    <source>
        <dbReference type="Pfam" id="PF02589"/>
    </source>
</evidence>
<dbReference type="PANTHER" id="PTHR36179:SF2">
    <property type="entry name" value="LUD DOMAIN-CONTAINING PROTEIN"/>
    <property type="match status" value="1"/>
</dbReference>
<dbReference type="AlphaFoldDB" id="A0A415E797"/>
<dbReference type="PANTHER" id="PTHR36179">
    <property type="entry name" value="LUD_DOM DOMAIN-CONTAINING PROTEIN"/>
    <property type="match status" value="1"/>
</dbReference>
<comment type="caution">
    <text evidence="2">The sequence shown here is derived from an EMBL/GenBank/DDBJ whole genome shotgun (WGS) entry which is preliminary data.</text>
</comment>
<sequence length="199" mass="22276">MDIKKIVNAFKKNNYQVSYFETAAAAADYLDHEINQTTVAFGDSQTLLSMGLYEKLSEHNMVYDPKHGEDFFKTARDGMQAEFFVTSVNGATEDGILVNLDGTGNRVAGSLYGHRKVYLVFGTNKIEPNLEKTIWRVRNVAAPKNALRKGLKTPCALNGADKCHDCSSPDRICNGLMIHYKKMRHEEMEVVIIDQPLGL</sequence>
<organism evidence="2 3">
    <name type="scientific">Emergencia timonensis</name>
    <dbReference type="NCBI Taxonomy" id="1776384"/>
    <lineage>
        <taxon>Bacteria</taxon>
        <taxon>Bacillati</taxon>
        <taxon>Bacillota</taxon>
        <taxon>Clostridia</taxon>
        <taxon>Peptostreptococcales</taxon>
        <taxon>Anaerovoracaceae</taxon>
        <taxon>Emergencia</taxon>
    </lineage>
</organism>
<accession>A0A415E797</accession>
<protein>
    <submittedName>
        <fullName evidence="2">Lactate utilization protein</fullName>
    </submittedName>
</protein>
<dbReference type="OrthoDB" id="9809147at2"/>
<evidence type="ECO:0000313" key="3">
    <source>
        <dbReference type="Proteomes" id="UP000284841"/>
    </source>
</evidence>
<dbReference type="STRING" id="1776384.GCA_900086585_02931"/>
<dbReference type="Pfam" id="PF02589">
    <property type="entry name" value="LUD_dom"/>
    <property type="match status" value="1"/>
</dbReference>
<feature type="domain" description="LUD" evidence="1">
    <location>
        <begin position="3"/>
        <end position="193"/>
    </location>
</feature>